<accession>A0AAU7Q8N5</accession>
<dbReference type="EMBL" id="CP157947">
    <property type="protein sequence ID" value="XBS69560.1"/>
    <property type="molecule type" value="Genomic_DNA"/>
</dbReference>
<organism evidence="1">
    <name type="scientific">Acerihabitans sp. KWT182</name>
    <dbReference type="NCBI Taxonomy" id="3157919"/>
    <lineage>
        <taxon>Bacteria</taxon>
        <taxon>Pseudomonadati</taxon>
        <taxon>Pseudomonadota</taxon>
        <taxon>Gammaproteobacteria</taxon>
        <taxon>Enterobacterales</taxon>
        <taxon>Pectobacteriaceae</taxon>
        <taxon>Acerihabitans</taxon>
    </lineage>
</organism>
<reference evidence="1" key="1">
    <citation type="submission" date="2024-06" db="EMBL/GenBank/DDBJ databases">
        <authorList>
            <person name="Coelho C."/>
            <person name="Bento M."/>
            <person name="Garcia E."/>
            <person name="Camelo A."/>
            <person name="Brandao I."/>
            <person name="Espirito Santo C."/>
            <person name="Trovao J."/>
            <person name="Verissimo A."/>
            <person name="Costa J."/>
            <person name="Tiago I."/>
        </authorList>
    </citation>
    <scope>NUCLEOTIDE SEQUENCE</scope>
    <source>
        <strain evidence="1">KWT182</strain>
    </source>
</reference>
<protein>
    <submittedName>
        <fullName evidence="1">Uncharacterized protein</fullName>
    </submittedName>
</protein>
<name>A0AAU7Q8N5_9GAMM</name>
<sequence>MLKVIGVISFLYYVISIDINDIQINDEDFSEGLSGELSTEASRAPSSPAVFGLSKEKRRHMPPSLLTLCSGGAGRVSFMIME</sequence>
<evidence type="ECO:0000313" key="1">
    <source>
        <dbReference type="EMBL" id="XBS69560.1"/>
    </source>
</evidence>
<dbReference type="AlphaFoldDB" id="A0AAU7Q8N5"/>
<proteinExistence type="predicted"/>
<gene>
    <name evidence="1" type="ORF">ABK905_24900</name>
</gene>